<protein>
    <submittedName>
        <fullName evidence="1">Uncharacterized protein</fullName>
    </submittedName>
</protein>
<evidence type="ECO:0000313" key="2">
    <source>
        <dbReference type="Proteomes" id="UP001497602"/>
    </source>
</evidence>
<sequence>MRLFSSAQKIEKEQIKFLTFPKEEVLNKKNEQTNRFLALQRGMYLGNLEREKVKIVFVDDAGLKKVETTIWGVTDKSVILKQSTVIPLERIMAIV</sequence>
<dbReference type="Proteomes" id="UP001497602">
    <property type="component" value="Unassembled WGS sequence"/>
</dbReference>
<proteinExistence type="predicted"/>
<organism evidence="1 2">
    <name type="scientific">Tenacibaculum vairaonense</name>
    <dbReference type="NCBI Taxonomy" id="3137860"/>
    <lineage>
        <taxon>Bacteria</taxon>
        <taxon>Pseudomonadati</taxon>
        <taxon>Bacteroidota</taxon>
        <taxon>Flavobacteriia</taxon>
        <taxon>Flavobacteriales</taxon>
        <taxon>Flavobacteriaceae</taxon>
        <taxon>Tenacibaculum</taxon>
    </lineage>
</organism>
<name>A0ABM9PHE5_9FLAO</name>
<dbReference type="RefSeq" id="WP_348736790.1">
    <property type="nucleotide sequence ID" value="NZ_CAXJRC010000003.1"/>
</dbReference>
<comment type="caution">
    <text evidence="1">The sequence shown here is derived from an EMBL/GenBank/DDBJ whole genome shotgun (WGS) entry which is preliminary data.</text>
</comment>
<accession>A0ABM9PHE5</accession>
<keyword evidence="2" id="KW-1185">Reference proteome</keyword>
<gene>
    <name evidence="1" type="ORF">T190115A13A_120021</name>
</gene>
<evidence type="ECO:0000313" key="1">
    <source>
        <dbReference type="EMBL" id="CAL2105026.1"/>
    </source>
</evidence>
<reference evidence="1 2" key="1">
    <citation type="submission" date="2024-05" db="EMBL/GenBank/DDBJ databases">
        <authorList>
            <person name="Duchaud E."/>
        </authorList>
    </citation>
    <scope>NUCLEOTIDE SEQUENCE [LARGE SCALE GENOMIC DNA]</scope>
    <source>
        <strain evidence="1">Ena-SAMPLE-TAB-13-05-2024-13:56:06:370-140305</strain>
    </source>
</reference>
<dbReference type="EMBL" id="CAXJRC010000003">
    <property type="protein sequence ID" value="CAL2105026.1"/>
    <property type="molecule type" value="Genomic_DNA"/>
</dbReference>